<dbReference type="InterPro" id="IPR013083">
    <property type="entry name" value="Znf_RING/FYVE/PHD"/>
</dbReference>
<dbReference type="EMBL" id="LNRQ01000002">
    <property type="protein sequence ID" value="KZN07754.1"/>
    <property type="molecule type" value="Genomic_DNA"/>
</dbReference>
<gene>
    <name evidence="3" type="ORF">DCAR_008591</name>
    <name evidence="4" type="ORF">DCAR_0209707</name>
</gene>
<name>A0A166FGF1_DAUCS</name>
<dbReference type="Proteomes" id="UP000077755">
    <property type="component" value="Chromosome 2"/>
</dbReference>
<keyword evidence="1" id="KW-0479">Metal-binding</keyword>
<sequence>MARRKSLVERLGFKKLVQCVGCYGGPVDTGMTLGEILEMDGEVGPGQTPPSTPTRMVPVSPSFMPVMRLFEEPLPFHEDESDEDGEVGSTWSDSVCCVCMERKKGSALILCGHTFCRPCSKRLVDRGTCPLCNCQIASFLDLF</sequence>
<dbReference type="PANTHER" id="PTHR46629">
    <property type="entry name" value="OS01G0917900 PROTEIN"/>
    <property type="match status" value="1"/>
</dbReference>
<evidence type="ECO:0000313" key="4">
    <source>
        <dbReference type="EMBL" id="WOG90463.1"/>
    </source>
</evidence>
<dbReference type="GO" id="GO:0008270">
    <property type="term" value="F:zinc ion binding"/>
    <property type="evidence" value="ECO:0007669"/>
    <property type="project" value="UniProtKB-KW"/>
</dbReference>
<evidence type="ECO:0000313" key="3">
    <source>
        <dbReference type="EMBL" id="KZN07754.1"/>
    </source>
</evidence>
<keyword evidence="5" id="KW-1185">Reference proteome</keyword>
<keyword evidence="1" id="KW-0863">Zinc-finger</keyword>
<protein>
    <recommendedName>
        <fullName evidence="2">RING-type domain-containing protein</fullName>
    </recommendedName>
</protein>
<evidence type="ECO:0000259" key="2">
    <source>
        <dbReference type="PROSITE" id="PS50089"/>
    </source>
</evidence>
<dbReference type="SMART" id="SM00184">
    <property type="entry name" value="RING"/>
    <property type="match status" value="1"/>
</dbReference>
<dbReference type="EMBL" id="CP093344">
    <property type="protein sequence ID" value="WOG90463.1"/>
    <property type="molecule type" value="Genomic_DNA"/>
</dbReference>
<feature type="domain" description="RING-type" evidence="2">
    <location>
        <begin position="96"/>
        <end position="133"/>
    </location>
</feature>
<organism evidence="3">
    <name type="scientific">Daucus carota subsp. sativus</name>
    <name type="common">Carrot</name>
    <dbReference type="NCBI Taxonomy" id="79200"/>
    <lineage>
        <taxon>Eukaryota</taxon>
        <taxon>Viridiplantae</taxon>
        <taxon>Streptophyta</taxon>
        <taxon>Embryophyta</taxon>
        <taxon>Tracheophyta</taxon>
        <taxon>Spermatophyta</taxon>
        <taxon>Magnoliopsida</taxon>
        <taxon>eudicotyledons</taxon>
        <taxon>Gunneridae</taxon>
        <taxon>Pentapetalae</taxon>
        <taxon>asterids</taxon>
        <taxon>campanulids</taxon>
        <taxon>Apiales</taxon>
        <taxon>Apiaceae</taxon>
        <taxon>Apioideae</taxon>
        <taxon>Scandiceae</taxon>
        <taxon>Daucinae</taxon>
        <taxon>Daucus</taxon>
        <taxon>Daucus sect. Daucus</taxon>
    </lineage>
</organism>
<keyword evidence="1" id="KW-0862">Zinc</keyword>
<dbReference type="AlphaFoldDB" id="A0A166FGF1"/>
<dbReference type="Gramene" id="KZN07754">
    <property type="protein sequence ID" value="KZN07754"/>
    <property type="gene ID" value="DCAR_008591"/>
</dbReference>
<evidence type="ECO:0000313" key="5">
    <source>
        <dbReference type="Proteomes" id="UP000077755"/>
    </source>
</evidence>
<proteinExistence type="predicted"/>
<reference evidence="3" key="1">
    <citation type="journal article" date="2016" name="Nat. Genet.">
        <title>A high-quality carrot genome assembly provides new insights into carotenoid accumulation and asterid genome evolution.</title>
        <authorList>
            <person name="Iorizzo M."/>
            <person name="Ellison S."/>
            <person name="Senalik D."/>
            <person name="Zeng P."/>
            <person name="Satapoomin P."/>
            <person name="Huang J."/>
            <person name="Bowman M."/>
            <person name="Iovene M."/>
            <person name="Sanseverino W."/>
            <person name="Cavagnaro P."/>
            <person name="Yildiz M."/>
            <person name="Macko-Podgorni A."/>
            <person name="Moranska E."/>
            <person name="Grzebelus E."/>
            <person name="Grzebelus D."/>
            <person name="Ashrafi H."/>
            <person name="Zheng Z."/>
            <person name="Cheng S."/>
            <person name="Spooner D."/>
            <person name="Van Deynze A."/>
            <person name="Simon P."/>
        </authorList>
    </citation>
    <scope>NUCLEOTIDE SEQUENCE [LARGE SCALE GENOMIC DNA]</scope>
    <source>
        <tissue evidence="3">Leaf</tissue>
    </source>
</reference>
<dbReference type="Gene3D" id="3.30.40.10">
    <property type="entry name" value="Zinc/RING finger domain, C3HC4 (zinc finger)"/>
    <property type="match status" value="1"/>
</dbReference>
<dbReference type="PROSITE" id="PS50089">
    <property type="entry name" value="ZF_RING_2"/>
    <property type="match status" value="1"/>
</dbReference>
<dbReference type="STRING" id="79200.A0A166FGF1"/>
<dbReference type="Pfam" id="PF13920">
    <property type="entry name" value="zf-C3HC4_3"/>
    <property type="match status" value="1"/>
</dbReference>
<dbReference type="SUPFAM" id="SSF57850">
    <property type="entry name" value="RING/U-box"/>
    <property type="match status" value="1"/>
</dbReference>
<dbReference type="InterPro" id="IPR001841">
    <property type="entry name" value="Znf_RING"/>
</dbReference>
<evidence type="ECO:0000256" key="1">
    <source>
        <dbReference type="PROSITE-ProRule" id="PRU00175"/>
    </source>
</evidence>
<reference evidence="4" key="2">
    <citation type="submission" date="2022-03" db="EMBL/GenBank/DDBJ databases">
        <title>Draft title - Genomic analysis of global carrot germplasm unveils the trajectory of domestication and the origin of high carotenoid orange carrot.</title>
        <authorList>
            <person name="Iorizzo M."/>
            <person name="Ellison S."/>
            <person name="Senalik D."/>
            <person name="Macko-Podgorni A."/>
            <person name="Grzebelus D."/>
            <person name="Bostan H."/>
            <person name="Rolling W."/>
            <person name="Curaba J."/>
            <person name="Simon P."/>
        </authorList>
    </citation>
    <scope>NUCLEOTIDE SEQUENCE</scope>
    <source>
        <tissue evidence="4">Leaf</tissue>
    </source>
</reference>
<accession>A0A166FGF1</accession>